<dbReference type="InterPro" id="IPR027417">
    <property type="entry name" value="P-loop_NTPase"/>
</dbReference>
<evidence type="ECO:0000256" key="4">
    <source>
        <dbReference type="ARBA" id="ARBA00022763"/>
    </source>
</evidence>
<keyword evidence="5" id="KW-0067">ATP-binding</keyword>
<organism evidence="10">
    <name type="scientific">Spongospora subterranea</name>
    <dbReference type="NCBI Taxonomy" id="70186"/>
    <lineage>
        <taxon>Eukaryota</taxon>
        <taxon>Sar</taxon>
        <taxon>Rhizaria</taxon>
        <taxon>Endomyxa</taxon>
        <taxon>Phytomyxea</taxon>
        <taxon>Plasmodiophorida</taxon>
        <taxon>Plasmodiophoridae</taxon>
        <taxon>Spongospora</taxon>
    </lineage>
</organism>
<dbReference type="Pfam" id="PF25812">
    <property type="entry name" value="RAD24_helical"/>
    <property type="match status" value="1"/>
</dbReference>
<dbReference type="GO" id="GO:0005634">
    <property type="term" value="C:nucleus"/>
    <property type="evidence" value="ECO:0007669"/>
    <property type="project" value="UniProtKB-SubCell"/>
</dbReference>
<dbReference type="GO" id="GO:0005524">
    <property type="term" value="F:ATP binding"/>
    <property type="evidence" value="ECO:0007669"/>
    <property type="project" value="UniProtKB-KW"/>
</dbReference>
<evidence type="ECO:0000256" key="3">
    <source>
        <dbReference type="ARBA" id="ARBA00022741"/>
    </source>
</evidence>
<feature type="domain" description="Checkpoint protein RAD24-like helical bundle" evidence="9">
    <location>
        <begin position="292"/>
        <end position="360"/>
    </location>
</feature>
<dbReference type="PANTHER" id="PTHR12172">
    <property type="entry name" value="CELL CYCLE CHECKPOINT PROTEIN RAD17"/>
    <property type="match status" value="1"/>
</dbReference>
<dbReference type="SUPFAM" id="SSF52540">
    <property type="entry name" value="P-loop containing nucleoside triphosphate hydrolases"/>
    <property type="match status" value="1"/>
</dbReference>
<evidence type="ECO:0000256" key="1">
    <source>
        <dbReference type="ARBA" id="ARBA00004123"/>
    </source>
</evidence>
<feature type="region of interest" description="Disordered" evidence="8">
    <location>
        <begin position="1"/>
        <end position="43"/>
    </location>
</feature>
<keyword evidence="4" id="KW-0227">DNA damage</keyword>
<comment type="subcellular location">
    <subcellularLocation>
        <location evidence="1">Nucleus</location>
    </subcellularLocation>
</comment>
<sequence length="488" mass="55547">MRSREMDKRRRRRIVQSSSSDEDFLEEIIQSPNSDDRSEDNTLWTDKYQPRNISDLCVHKKKKDELMSWLKNGKGIAVCTGPSGAAKSTAINVMCSQLNYQTLSFHDLIDHSKHYFETISETGLAPHRSVTFESRMQNFAEFVSRSQRYRSLTNSGSASIQVALIEEFPTLQHPKDIALFRKICINAIRRCRYPIIFVLTSEYENRDDAFRVFGHEFLSHPIVSIFKFNAISVTAMRKALYRIIHAERVHVSASDIDGVISRSNGDIRSAIHQLQFEKVSISSSSSGIKDVQISPFHALGRILYSKETVQVPESVVLSSPLSDDSFVENLYENYLEFLGGSLESQCDVASSFSVADLLSQGSFACYKRVPPSYASSVACRSYINAKRQYGMNGVNWRPIYASSWRQYNRDRNERIAFLQHANIIVSGGEVEKWCVSLPYMCLILPINRIPEPFKRWLTSYSVNGRSFQKRLTIDSVEATTTVPQPGEM</sequence>
<evidence type="ECO:0000259" key="9">
    <source>
        <dbReference type="Pfam" id="PF25812"/>
    </source>
</evidence>
<evidence type="ECO:0000256" key="6">
    <source>
        <dbReference type="ARBA" id="ARBA00023242"/>
    </source>
</evidence>
<dbReference type="GO" id="GO:0003682">
    <property type="term" value="F:chromatin binding"/>
    <property type="evidence" value="ECO:0007669"/>
    <property type="project" value="TreeGrafter"/>
</dbReference>
<dbReference type="AlphaFoldDB" id="A0A0H5QH36"/>
<accession>A0A0H5QH36</accession>
<dbReference type="Gene3D" id="1.10.8.60">
    <property type="match status" value="1"/>
</dbReference>
<evidence type="ECO:0000256" key="8">
    <source>
        <dbReference type="SAM" id="MobiDB-lite"/>
    </source>
</evidence>
<protein>
    <recommendedName>
        <fullName evidence="9">Checkpoint protein RAD24-like helical bundle domain-containing protein</fullName>
    </recommendedName>
</protein>
<comment type="similarity">
    <text evidence="2">Belongs to the rad17/RAD24 family.</text>
</comment>
<dbReference type="Gene3D" id="3.40.50.300">
    <property type="entry name" value="P-loop containing nucleotide triphosphate hydrolases"/>
    <property type="match status" value="1"/>
</dbReference>
<name>A0A0H5QH36_9EUKA</name>
<dbReference type="InterPro" id="IPR057927">
    <property type="entry name" value="RAD24-like_helical"/>
</dbReference>
<dbReference type="InterPro" id="IPR004582">
    <property type="entry name" value="Checkpoint_prot_Rad17_Rad24"/>
</dbReference>
<evidence type="ECO:0000256" key="7">
    <source>
        <dbReference type="ARBA" id="ARBA00023306"/>
    </source>
</evidence>
<dbReference type="PANTHER" id="PTHR12172:SF0">
    <property type="entry name" value="CELL CYCLE CHECKPOINT PROTEIN RAD17"/>
    <property type="match status" value="1"/>
</dbReference>
<dbReference type="GO" id="GO:0003689">
    <property type="term" value="F:DNA clamp loader activity"/>
    <property type="evidence" value="ECO:0007669"/>
    <property type="project" value="TreeGrafter"/>
</dbReference>
<dbReference type="Pfam" id="PF03215">
    <property type="entry name" value="Rad17"/>
    <property type="match status" value="1"/>
</dbReference>
<dbReference type="EMBL" id="HACM01000843">
    <property type="protein sequence ID" value="CRZ01285.1"/>
    <property type="molecule type" value="Transcribed_RNA"/>
</dbReference>
<proteinExistence type="inferred from homology"/>
<keyword evidence="6" id="KW-0539">Nucleus</keyword>
<evidence type="ECO:0000313" key="10">
    <source>
        <dbReference type="EMBL" id="CRZ01285.1"/>
    </source>
</evidence>
<dbReference type="GO" id="GO:0033314">
    <property type="term" value="P:mitotic DNA replication checkpoint signaling"/>
    <property type="evidence" value="ECO:0007669"/>
    <property type="project" value="TreeGrafter"/>
</dbReference>
<dbReference type="GO" id="GO:0000077">
    <property type="term" value="P:DNA damage checkpoint signaling"/>
    <property type="evidence" value="ECO:0007669"/>
    <property type="project" value="TreeGrafter"/>
</dbReference>
<evidence type="ECO:0000256" key="2">
    <source>
        <dbReference type="ARBA" id="ARBA00006168"/>
    </source>
</evidence>
<keyword evidence="7" id="KW-0131">Cell cycle</keyword>
<dbReference type="GO" id="GO:0006281">
    <property type="term" value="P:DNA repair"/>
    <property type="evidence" value="ECO:0007669"/>
    <property type="project" value="InterPro"/>
</dbReference>
<keyword evidence="3" id="KW-0547">Nucleotide-binding</keyword>
<evidence type="ECO:0000256" key="5">
    <source>
        <dbReference type="ARBA" id="ARBA00022840"/>
    </source>
</evidence>
<reference evidence="10" key="1">
    <citation type="submission" date="2015-04" db="EMBL/GenBank/DDBJ databases">
        <title>The genome sequence of the plant pathogenic Rhizarian Plasmodiophora brassicae reveals insights in its biotrophic life cycle and the origin of chitin synthesis.</title>
        <authorList>
            <person name="Schwelm A."/>
            <person name="Fogelqvist J."/>
            <person name="Knaust A."/>
            <person name="Julke S."/>
            <person name="Lilja T."/>
            <person name="Dhandapani V."/>
            <person name="Bonilla-Rosso G."/>
            <person name="Karlsson M."/>
            <person name="Shevchenko A."/>
            <person name="Choi S.R."/>
            <person name="Kim H.G."/>
            <person name="Park J.Y."/>
            <person name="Lim Y.P."/>
            <person name="Ludwig-Muller J."/>
            <person name="Dixelius C."/>
        </authorList>
    </citation>
    <scope>NUCLEOTIDE SEQUENCE</scope>
    <source>
        <tissue evidence="10">Potato root galls</tissue>
    </source>
</reference>